<sequence>MADAPILILPGLDGSDLMLGQFRQLCANDGNATVETLPDDDTMGYPELAVHFSPVIRDLSKCHIIAESFSGPIGILLAARYPEIVNRLTLVASFATSPVPRIASILPWSMIFQLPMPSSVAKHFFVGRCKSLIPVLRSAVRQSAPATLRHRLRLVQNVDVTEELSGLNCHLSYIRPTSDRLIPQRCLDQILDVYPATIVHEIDGPHLILETQPENSWRQIAE</sequence>
<keyword evidence="2" id="KW-1185">Reference proteome</keyword>
<dbReference type="OrthoDB" id="211846at2"/>
<evidence type="ECO:0000313" key="1">
    <source>
        <dbReference type="EMBL" id="QDS97614.1"/>
    </source>
</evidence>
<name>A0A517MRW5_9BACT</name>
<accession>A0A517MRW5</accession>
<gene>
    <name evidence="1" type="primary">rutD</name>
    <name evidence="1" type="ORF">HG15A2_08770</name>
</gene>
<organism evidence="1 2">
    <name type="scientific">Adhaeretor mobilis</name>
    <dbReference type="NCBI Taxonomy" id="1930276"/>
    <lineage>
        <taxon>Bacteria</taxon>
        <taxon>Pseudomonadati</taxon>
        <taxon>Planctomycetota</taxon>
        <taxon>Planctomycetia</taxon>
        <taxon>Pirellulales</taxon>
        <taxon>Lacipirellulaceae</taxon>
        <taxon>Adhaeretor</taxon>
    </lineage>
</organism>
<keyword evidence="1" id="KW-0378">Hydrolase</keyword>
<dbReference type="KEGG" id="amob:HG15A2_08770"/>
<proteinExistence type="predicted"/>
<dbReference type="InterPro" id="IPR029058">
    <property type="entry name" value="AB_hydrolase_fold"/>
</dbReference>
<protein>
    <submittedName>
        <fullName evidence="1">Aminoacrylate hydrolase RutD</fullName>
    </submittedName>
</protein>
<dbReference type="EMBL" id="CP036263">
    <property type="protein sequence ID" value="QDS97614.1"/>
    <property type="molecule type" value="Genomic_DNA"/>
</dbReference>
<dbReference type="Proteomes" id="UP000319852">
    <property type="component" value="Chromosome"/>
</dbReference>
<dbReference type="RefSeq" id="WP_145058133.1">
    <property type="nucleotide sequence ID" value="NZ_CP036263.1"/>
</dbReference>
<dbReference type="GO" id="GO:0016787">
    <property type="term" value="F:hydrolase activity"/>
    <property type="evidence" value="ECO:0007669"/>
    <property type="project" value="UniProtKB-KW"/>
</dbReference>
<evidence type="ECO:0000313" key="2">
    <source>
        <dbReference type="Proteomes" id="UP000319852"/>
    </source>
</evidence>
<dbReference type="SUPFAM" id="SSF53474">
    <property type="entry name" value="alpha/beta-Hydrolases"/>
    <property type="match status" value="1"/>
</dbReference>
<reference evidence="1 2" key="1">
    <citation type="submission" date="2019-02" db="EMBL/GenBank/DDBJ databases">
        <title>Deep-cultivation of Planctomycetes and their phenomic and genomic characterization uncovers novel biology.</title>
        <authorList>
            <person name="Wiegand S."/>
            <person name="Jogler M."/>
            <person name="Boedeker C."/>
            <person name="Pinto D."/>
            <person name="Vollmers J."/>
            <person name="Rivas-Marin E."/>
            <person name="Kohn T."/>
            <person name="Peeters S.H."/>
            <person name="Heuer A."/>
            <person name="Rast P."/>
            <person name="Oberbeckmann S."/>
            <person name="Bunk B."/>
            <person name="Jeske O."/>
            <person name="Meyerdierks A."/>
            <person name="Storesund J.E."/>
            <person name="Kallscheuer N."/>
            <person name="Luecker S."/>
            <person name="Lage O.M."/>
            <person name="Pohl T."/>
            <person name="Merkel B.J."/>
            <person name="Hornburger P."/>
            <person name="Mueller R.-W."/>
            <person name="Bruemmer F."/>
            <person name="Labrenz M."/>
            <person name="Spormann A.M."/>
            <person name="Op den Camp H."/>
            <person name="Overmann J."/>
            <person name="Amann R."/>
            <person name="Jetten M.S.M."/>
            <person name="Mascher T."/>
            <person name="Medema M.H."/>
            <person name="Devos D.P."/>
            <person name="Kaster A.-K."/>
            <person name="Ovreas L."/>
            <person name="Rohde M."/>
            <person name="Galperin M.Y."/>
            <person name="Jogler C."/>
        </authorList>
    </citation>
    <scope>NUCLEOTIDE SEQUENCE [LARGE SCALE GENOMIC DNA]</scope>
    <source>
        <strain evidence="1 2">HG15A2</strain>
    </source>
</reference>
<dbReference type="AlphaFoldDB" id="A0A517MRW5"/>
<dbReference type="Gene3D" id="3.40.50.1820">
    <property type="entry name" value="alpha/beta hydrolase"/>
    <property type="match status" value="1"/>
</dbReference>